<dbReference type="Proteomes" id="UP001143543">
    <property type="component" value="Unassembled WGS sequence"/>
</dbReference>
<feature type="transmembrane region" description="Helical" evidence="1">
    <location>
        <begin position="53"/>
        <end position="86"/>
    </location>
</feature>
<keyword evidence="3" id="KW-1185">Reference proteome</keyword>
<accession>A0ABQ5MH07</accession>
<dbReference type="RefSeq" id="WP_281764337.1">
    <property type="nucleotide sequence ID" value="NZ_BRVO01000001.1"/>
</dbReference>
<evidence type="ECO:0000313" key="2">
    <source>
        <dbReference type="EMBL" id="GLB48705.1"/>
    </source>
</evidence>
<keyword evidence="1" id="KW-0472">Membrane</keyword>
<comment type="caution">
    <text evidence="2">The sequence shown here is derived from an EMBL/GenBank/DDBJ whole genome shotgun (WGS) entry which is preliminary data.</text>
</comment>
<name>A0ABQ5MH07_9FLAO</name>
<dbReference type="EMBL" id="BRVO01000001">
    <property type="protein sequence ID" value="GLB48705.1"/>
    <property type="molecule type" value="Genomic_DNA"/>
</dbReference>
<reference evidence="2" key="1">
    <citation type="submission" date="2022-07" db="EMBL/GenBank/DDBJ databases">
        <title>Taxonomy of Novel Oxalotrophic and Methylotrophic Bacteria.</title>
        <authorList>
            <person name="Sahin N."/>
            <person name="Tani A."/>
        </authorList>
    </citation>
    <scope>NUCLEOTIDE SEQUENCE</scope>
    <source>
        <strain evidence="2">Y10</strain>
    </source>
</reference>
<proteinExistence type="predicted"/>
<feature type="transmembrane region" description="Helical" evidence="1">
    <location>
        <begin position="143"/>
        <end position="165"/>
    </location>
</feature>
<keyword evidence="1" id="KW-0812">Transmembrane</keyword>
<feature type="transmembrane region" description="Helical" evidence="1">
    <location>
        <begin position="6"/>
        <end position="24"/>
    </location>
</feature>
<protein>
    <submittedName>
        <fullName evidence="2">Rod shape-determining protein MreD</fullName>
    </submittedName>
</protein>
<sequence length="169" mass="19366">MNNAVLLQSVRFIVLVLLQVTLLNTINLSQYINPYLYILFIITFPISDKDNRLLFIFLSFLLGLSVDLFSDSGGAHAAASVLIGYLRKPYMRFSFGVSYQQQGQKIAQSPFSQRLIYISLMILTHHLTLFFIESFSFANMMYVIQKTLLSSILTLVLILFSISMFKKKQ</sequence>
<organism evidence="2 3">
    <name type="scientific">Neptunitalea lumnitzerae</name>
    <dbReference type="NCBI Taxonomy" id="2965509"/>
    <lineage>
        <taxon>Bacteria</taxon>
        <taxon>Pseudomonadati</taxon>
        <taxon>Bacteroidota</taxon>
        <taxon>Flavobacteriia</taxon>
        <taxon>Flavobacteriales</taxon>
        <taxon>Flavobacteriaceae</taxon>
        <taxon>Neptunitalea</taxon>
    </lineage>
</organism>
<evidence type="ECO:0000313" key="3">
    <source>
        <dbReference type="Proteomes" id="UP001143543"/>
    </source>
</evidence>
<gene>
    <name evidence="2" type="primary">mreD</name>
    <name evidence="2" type="ORF">Y10_10730</name>
</gene>
<feature type="transmembrane region" description="Helical" evidence="1">
    <location>
        <begin position="115"/>
        <end position="137"/>
    </location>
</feature>
<evidence type="ECO:0000256" key="1">
    <source>
        <dbReference type="SAM" id="Phobius"/>
    </source>
</evidence>
<keyword evidence="1" id="KW-1133">Transmembrane helix</keyword>